<dbReference type="Gene3D" id="3.40.50.1100">
    <property type="match status" value="2"/>
</dbReference>
<dbReference type="EMBL" id="LOXM01000108">
    <property type="protein sequence ID" value="KVG68745.1"/>
    <property type="molecule type" value="Genomic_DNA"/>
</dbReference>
<comment type="caution">
    <text evidence="6">The sequence shown here is derived from an EMBL/GenBank/DDBJ whole genome shotgun (WGS) entry which is preliminary data.</text>
</comment>
<dbReference type="NCBIfam" id="NF002823">
    <property type="entry name" value="PRK02991.1"/>
    <property type="match status" value="1"/>
</dbReference>
<evidence type="ECO:0000256" key="1">
    <source>
        <dbReference type="ARBA" id="ARBA00001933"/>
    </source>
</evidence>
<comment type="catalytic activity">
    <reaction evidence="4">
        <text>D-serine = pyruvate + NH4(+)</text>
        <dbReference type="Rhea" id="RHEA:13977"/>
        <dbReference type="ChEBI" id="CHEBI:15361"/>
        <dbReference type="ChEBI" id="CHEBI:28938"/>
        <dbReference type="ChEBI" id="CHEBI:35247"/>
        <dbReference type="EC" id="4.3.1.18"/>
    </reaction>
</comment>
<dbReference type="Proteomes" id="UP000064029">
    <property type="component" value="Unassembled WGS sequence"/>
</dbReference>
<dbReference type="RefSeq" id="WP_059750949.1">
    <property type="nucleotide sequence ID" value="NZ_LOXM01000108.1"/>
</dbReference>
<gene>
    <name evidence="4" type="primary">dsdA</name>
    <name evidence="6" type="ORF">WJ33_23320</name>
</gene>
<accession>A0A103RJ52</accession>
<dbReference type="PANTHER" id="PTHR48078:SF9">
    <property type="entry name" value="D-SERINE DEHYDRATASE"/>
    <property type="match status" value="1"/>
</dbReference>
<dbReference type="GO" id="GO:0016836">
    <property type="term" value="F:hydro-lyase activity"/>
    <property type="evidence" value="ECO:0007669"/>
    <property type="project" value="UniProtKB-UniRule"/>
</dbReference>
<name>A0A103RJ52_9BURK</name>
<evidence type="ECO:0000313" key="7">
    <source>
        <dbReference type="Proteomes" id="UP000064029"/>
    </source>
</evidence>
<dbReference type="AlphaFoldDB" id="A0A103RJ52"/>
<proteinExistence type="inferred from homology"/>
<feature type="modified residue" description="N6-(pyridoxal phosphate)lysine" evidence="4">
    <location>
        <position position="108"/>
    </location>
</feature>
<dbReference type="GO" id="GO:0036088">
    <property type="term" value="P:D-serine catabolic process"/>
    <property type="evidence" value="ECO:0007669"/>
    <property type="project" value="TreeGrafter"/>
</dbReference>
<dbReference type="Pfam" id="PF00291">
    <property type="entry name" value="PALP"/>
    <property type="match status" value="1"/>
</dbReference>
<dbReference type="GO" id="GO:0009097">
    <property type="term" value="P:isoleucine biosynthetic process"/>
    <property type="evidence" value="ECO:0007669"/>
    <property type="project" value="TreeGrafter"/>
</dbReference>
<dbReference type="InterPro" id="IPR036052">
    <property type="entry name" value="TrpB-like_PALP_sf"/>
</dbReference>
<evidence type="ECO:0000259" key="5">
    <source>
        <dbReference type="Pfam" id="PF00291"/>
    </source>
</evidence>
<comment type="cofactor">
    <cofactor evidence="1 4">
        <name>pyridoxal 5'-phosphate</name>
        <dbReference type="ChEBI" id="CHEBI:597326"/>
    </cofactor>
</comment>
<protein>
    <recommendedName>
        <fullName evidence="4">Probable D-serine dehydratase</fullName>
        <ecNumber evidence="4">4.3.1.18</ecNumber>
    </recommendedName>
    <alternativeName>
        <fullName evidence="4">D-serine deaminase</fullName>
        <shortName evidence="4">DSD</shortName>
    </alternativeName>
</protein>
<evidence type="ECO:0000256" key="4">
    <source>
        <dbReference type="HAMAP-Rule" id="MF_01030"/>
    </source>
</evidence>
<sequence>MNTTRPFELPGDVLTDLGARRPMLWSNPQIGMPLPAWAPSRAEVLAAEMRLQHCAPLLSALFPELAAGGGEIDSALMPADTLADALGEHHGQWFVKRDDSIPVAGSIKARGGFHEVLALAEHIAEDHGRLRASDDRRMLALPEFRKLFSRYTIAVGSTGNLGLSIGVMAAALGFRCVVHMSADAKQWKKDRLLARGVHVVEHVGDYARAVAAGRNMAASSPRCHFVDDERSRLLFLGYAAAASQLSTQLARAGCVVSATRPLFVYIPCGVGGAPGGIVHGLKMVFGPDVHCFFAEPTASPCMLVQLASGSDRAVSVYEVGLDNRTDADGLAVGQASELAAPLMRGQLSGIFTVADEQLYANLLAAKNALNIELEPSAAAAIGGPGWLSRSVAGREYARRHDISMERATHVIWTTGGSLVPADEHARYQRRALGTAV</sequence>
<organism evidence="6 7">
    <name type="scientific">Burkholderia ubonensis</name>
    <dbReference type="NCBI Taxonomy" id="101571"/>
    <lineage>
        <taxon>Bacteria</taxon>
        <taxon>Pseudomonadati</taxon>
        <taxon>Pseudomonadota</taxon>
        <taxon>Betaproteobacteria</taxon>
        <taxon>Burkholderiales</taxon>
        <taxon>Burkholderiaceae</taxon>
        <taxon>Burkholderia</taxon>
        <taxon>Burkholderia cepacia complex</taxon>
    </lineage>
</organism>
<dbReference type="NCBIfam" id="TIGR02035">
    <property type="entry name" value="D_Ser_am_lyase"/>
    <property type="match status" value="1"/>
</dbReference>
<reference evidence="6 7" key="1">
    <citation type="submission" date="2015-11" db="EMBL/GenBank/DDBJ databases">
        <title>Expanding the genomic diversity of Burkholderia species for the development of highly accurate diagnostics.</title>
        <authorList>
            <person name="Sahl J."/>
            <person name="Keim P."/>
            <person name="Wagner D."/>
        </authorList>
    </citation>
    <scope>NUCLEOTIDE SEQUENCE [LARGE SCALE GENOMIC DNA]</scope>
    <source>
        <strain evidence="6 7">MSMB2036</strain>
    </source>
</reference>
<dbReference type="GO" id="GO:0030170">
    <property type="term" value="F:pyridoxal phosphate binding"/>
    <property type="evidence" value="ECO:0007669"/>
    <property type="project" value="InterPro"/>
</dbReference>
<keyword evidence="2 4" id="KW-0663">Pyridoxal phosphate</keyword>
<comment type="similarity">
    <text evidence="4">Belongs to the serine/threonine dehydratase family. DsdA subfamily.</text>
</comment>
<dbReference type="InterPro" id="IPR001926">
    <property type="entry name" value="TrpB-like_PALP"/>
</dbReference>
<dbReference type="EC" id="4.3.1.18" evidence="4"/>
<dbReference type="HAMAP" id="MF_01030">
    <property type="entry name" value="D_Ser_dehydrat"/>
    <property type="match status" value="1"/>
</dbReference>
<dbReference type="PANTHER" id="PTHR48078">
    <property type="entry name" value="THREONINE DEHYDRATASE, MITOCHONDRIAL-RELATED"/>
    <property type="match status" value="1"/>
</dbReference>
<evidence type="ECO:0000313" key="6">
    <source>
        <dbReference type="EMBL" id="KVG68745.1"/>
    </source>
</evidence>
<dbReference type="OrthoDB" id="9780546at2"/>
<dbReference type="SUPFAM" id="SSF53686">
    <property type="entry name" value="Tryptophan synthase beta subunit-like PLP-dependent enzymes"/>
    <property type="match status" value="1"/>
</dbReference>
<evidence type="ECO:0000256" key="2">
    <source>
        <dbReference type="ARBA" id="ARBA00022898"/>
    </source>
</evidence>
<dbReference type="InterPro" id="IPR050147">
    <property type="entry name" value="Ser/Thr_Dehydratase"/>
</dbReference>
<dbReference type="InterPro" id="IPR011780">
    <property type="entry name" value="D_Ser_am_lyase"/>
</dbReference>
<evidence type="ECO:0000256" key="3">
    <source>
        <dbReference type="ARBA" id="ARBA00023239"/>
    </source>
</evidence>
<keyword evidence="3 4" id="KW-0456">Lyase</keyword>
<feature type="domain" description="Tryptophan synthase beta chain-like PALP" evidence="5">
    <location>
        <begin position="74"/>
        <end position="383"/>
    </location>
</feature>
<dbReference type="GO" id="GO:0008721">
    <property type="term" value="F:D-serine ammonia-lyase activity"/>
    <property type="evidence" value="ECO:0007669"/>
    <property type="project" value="UniProtKB-EC"/>
</dbReference>